<dbReference type="EMBL" id="BPWL01000005">
    <property type="protein sequence ID" value="GJJ10077.1"/>
    <property type="molecule type" value="Genomic_DNA"/>
</dbReference>
<reference evidence="1" key="1">
    <citation type="submission" date="2021-10" db="EMBL/GenBank/DDBJ databases">
        <title>De novo Genome Assembly of Clathrus columnatus (Basidiomycota, Fungi) Using Illumina and Nanopore Sequence Data.</title>
        <authorList>
            <person name="Ogiso-Tanaka E."/>
            <person name="Itagaki H."/>
            <person name="Hosoya T."/>
            <person name="Hosaka K."/>
        </authorList>
    </citation>
    <scope>NUCLEOTIDE SEQUENCE</scope>
    <source>
        <strain evidence="1">MO-923</strain>
    </source>
</reference>
<protein>
    <submittedName>
        <fullName evidence="1">Uncharacterized protein</fullName>
    </submittedName>
</protein>
<comment type="caution">
    <text evidence="1">The sequence shown here is derived from an EMBL/GenBank/DDBJ whole genome shotgun (WGS) entry which is preliminary data.</text>
</comment>
<accession>A0AAV5A956</accession>
<organism evidence="1 2">
    <name type="scientific">Clathrus columnatus</name>
    <dbReference type="NCBI Taxonomy" id="1419009"/>
    <lineage>
        <taxon>Eukaryota</taxon>
        <taxon>Fungi</taxon>
        <taxon>Dikarya</taxon>
        <taxon>Basidiomycota</taxon>
        <taxon>Agaricomycotina</taxon>
        <taxon>Agaricomycetes</taxon>
        <taxon>Phallomycetidae</taxon>
        <taxon>Phallales</taxon>
        <taxon>Clathraceae</taxon>
        <taxon>Clathrus</taxon>
    </lineage>
</organism>
<dbReference type="Proteomes" id="UP001050691">
    <property type="component" value="Unassembled WGS sequence"/>
</dbReference>
<evidence type="ECO:0000313" key="2">
    <source>
        <dbReference type="Proteomes" id="UP001050691"/>
    </source>
</evidence>
<evidence type="ECO:0000313" key="1">
    <source>
        <dbReference type="EMBL" id="GJJ10077.1"/>
    </source>
</evidence>
<dbReference type="AlphaFoldDB" id="A0AAV5A956"/>
<gene>
    <name evidence="1" type="ORF">Clacol_004303</name>
</gene>
<proteinExistence type="predicted"/>
<keyword evidence="2" id="KW-1185">Reference proteome</keyword>
<sequence length="183" mass="21388">MIKTENLDVKISHSTSLLPTEESEKERKEAIQKFIDLRRALSWPIDRAPLERSLASRYLEKKKKGKINLPKNFRSDLGNDVRTVWAHDDLNRVVYNWYAEVVSDVPRKIADHPKWINYVTNDGIQSKKHEYIGPAPRVAGYQLGNDGNIQVQFWDVFLQEAWAEKDEWKVEAVQDSRGKWVEL</sequence>
<name>A0AAV5A956_9AGAM</name>